<proteinExistence type="predicted"/>
<protein>
    <submittedName>
        <fullName evidence="1">Uncharacterized protein</fullName>
    </submittedName>
</protein>
<keyword evidence="2" id="KW-1185">Reference proteome</keyword>
<dbReference type="EMBL" id="JNBS01000330">
    <property type="protein sequence ID" value="OQS06555.1"/>
    <property type="molecule type" value="Genomic_DNA"/>
</dbReference>
<sequence length="112" mass="13080">MTQQTFDGVLTQLCRRSCSAVVCVVCTLHAYKLHRLQQTKNVGTIELRHFRTSCTKEFIKVQTQSVLQLNCPICIQPINLVRWKDILGNEYEEIFQFQERIRNACVSLWDCT</sequence>
<evidence type="ECO:0000313" key="2">
    <source>
        <dbReference type="Proteomes" id="UP000243217"/>
    </source>
</evidence>
<evidence type="ECO:0000313" key="1">
    <source>
        <dbReference type="EMBL" id="OQS06555.1"/>
    </source>
</evidence>
<comment type="caution">
    <text evidence="1">The sequence shown here is derived from an EMBL/GenBank/DDBJ whole genome shotgun (WGS) entry which is preliminary data.</text>
</comment>
<organism evidence="1 2">
    <name type="scientific">Thraustotheca clavata</name>
    <dbReference type="NCBI Taxonomy" id="74557"/>
    <lineage>
        <taxon>Eukaryota</taxon>
        <taxon>Sar</taxon>
        <taxon>Stramenopiles</taxon>
        <taxon>Oomycota</taxon>
        <taxon>Saprolegniomycetes</taxon>
        <taxon>Saprolegniales</taxon>
        <taxon>Achlyaceae</taxon>
        <taxon>Thraustotheca</taxon>
    </lineage>
</organism>
<dbReference type="Proteomes" id="UP000243217">
    <property type="component" value="Unassembled WGS sequence"/>
</dbReference>
<accession>A0A1W0A8J9</accession>
<name>A0A1W0A8J9_9STRA</name>
<dbReference type="AlphaFoldDB" id="A0A1W0A8J9"/>
<gene>
    <name evidence="1" type="ORF">THRCLA_20351</name>
</gene>
<reference evidence="1 2" key="1">
    <citation type="journal article" date="2014" name="Genome Biol. Evol.">
        <title>The secreted proteins of Achlya hypogyna and Thraustotheca clavata identify the ancestral oomycete secretome and reveal gene acquisitions by horizontal gene transfer.</title>
        <authorList>
            <person name="Misner I."/>
            <person name="Blouin N."/>
            <person name="Leonard G."/>
            <person name="Richards T.A."/>
            <person name="Lane C.E."/>
        </authorList>
    </citation>
    <scope>NUCLEOTIDE SEQUENCE [LARGE SCALE GENOMIC DNA]</scope>
    <source>
        <strain evidence="1 2">ATCC 34112</strain>
    </source>
</reference>